<dbReference type="KEGG" id="hazt:108671505"/>
<evidence type="ECO:0000259" key="3">
    <source>
        <dbReference type="PROSITE" id="PS50213"/>
    </source>
</evidence>
<feature type="signal peptide" evidence="2">
    <location>
        <begin position="1"/>
        <end position="20"/>
    </location>
</feature>
<feature type="domain" description="FAS1" evidence="3">
    <location>
        <begin position="607"/>
        <end position="762"/>
    </location>
</feature>
<evidence type="ECO:0000256" key="1">
    <source>
        <dbReference type="SAM" id="MobiDB-lite"/>
    </source>
</evidence>
<dbReference type="Gene3D" id="2.30.180.10">
    <property type="entry name" value="FAS1 domain"/>
    <property type="match status" value="3"/>
</dbReference>
<organism evidence="4 5">
    <name type="scientific">Hyalella azteca</name>
    <name type="common">Amphipod</name>
    <dbReference type="NCBI Taxonomy" id="294128"/>
    <lineage>
        <taxon>Eukaryota</taxon>
        <taxon>Metazoa</taxon>
        <taxon>Ecdysozoa</taxon>
        <taxon>Arthropoda</taxon>
        <taxon>Crustacea</taxon>
        <taxon>Multicrustacea</taxon>
        <taxon>Malacostraca</taxon>
        <taxon>Eumalacostraca</taxon>
        <taxon>Peracarida</taxon>
        <taxon>Amphipoda</taxon>
        <taxon>Senticaudata</taxon>
        <taxon>Talitrida</taxon>
        <taxon>Talitroidea</taxon>
        <taxon>Hyalellidae</taxon>
        <taxon>Hyalella</taxon>
    </lineage>
</organism>
<evidence type="ECO:0000313" key="5">
    <source>
        <dbReference type="RefSeq" id="XP_018014548.1"/>
    </source>
</evidence>
<proteinExistence type="predicted"/>
<dbReference type="AlphaFoldDB" id="A0A8B7NLK2"/>
<accession>A0A8B7NLK2</accession>
<evidence type="ECO:0000256" key="2">
    <source>
        <dbReference type="SAM" id="SignalP"/>
    </source>
</evidence>
<gene>
    <name evidence="5" type="primary">LOC108671505</name>
</gene>
<dbReference type="GeneID" id="108671505"/>
<dbReference type="PROSITE" id="PS50213">
    <property type="entry name" value="FAS1"/>
    <property type="match status" value="3"/>
</dbReference>
<reference evidence="5" key="1">
    <citation type="submission" date="2025-08" db="UniProtKB">
        <authorList>
            <consortium name="RefSeq"/>
        </authorList>
    </citation>
    <scope>IDENTIFICATION</scope>
    <source>
        <tissue evidence="5">Whole organism</tissue>
    </source>
</reference>
<dbReference type="Pfam" id="PF02469">
    <property type="entry name" value="Fasciclin"/>
    <property type="match status" value="3"/>
</dbReference>
<dbReference type="SMART" id="SM00554">
    <property type="entry name" value="FAS1"/>
    <property type="match status" value="3"/>
</dbReference>
<feature type="domain" description="FAS1" evidence="3">
    <location>
        <begin position="413"/>
        <end position="564"/>
    </location>
</feature>
<feature type="chain" id="PRO_5034531009" evidence="2">
    <location>
        <begin position="21"/>
        <end position="834"/>
    </location>
</feature>
<feature type="domain" description="FAS1" evidence="3">
    <location>
        <begin position="39"/>
        <end position="163"/>
    </location>
</feature>
<keyword evidence="4" id="KW-1185">Reference proteome</keyword>
<keyword evidence="2" id="KW-0732">Signal</keyword>
<dbReference type="RefSeq" id="XP_018014548.1">
    <property type="nucleotide sequence ID" value="XM_018159059.2"/>
</dbReference>
<dbReference type="InterPro" id="IPR036378">
    <property type="entry name" value="FAS1_dom_sf"/>
</dbReference>
<dbReference type="InterPro" id="IPR000782">
    <property type="entry name" value="FAS1_domain"/>
</dbReference>
<dbReference type="OrthoDB" id="286301at2759"/>
<evidence type="ECO:0000313" key="4">
    <source>
        <dbReference type="Proteomes" id="UP000694843"/>
    </source>
</evidence>
<dbReference type="SUPFAM" id="SSF82153">
    <property type="entry name" value="FAS1 domain"/>
    <property type="match status" value="3"/>
</dbReference>
<sequence length="834" mass="91289">MVQSGRLVLLVSLVVALGTANELNSSTNDVVVPDLAKIDSALLQSLSADKLLSLWFIFVLSDPHKIADQPWTLFVPLNSGLPGPGVGGFLKDKLETKNLLLNHVVLGSAVDLAAEERQQLTSLGGVPITIVTDNEGTKVNGIKVVPSSIAVDGGTVVILEKHLPIETATEILDNSIQSETKSDTSEAPVIVRMRKVVASQNPRPSPLMVGRRKKDSTSLDGSGKPPVGSSRFEKFKSIRRKSFNEKTPEQNLPVVATSTTEKPEILTTTEIIDEGTTTEVVVVQDDTESPQTEEITGLSEEFTTPTTTISPVDIFSFFANVISSTESEGTTTEPDLLSRSFDEIVEPTTSLTEDLTEIEVTTLEPTSESENEAVILNKQTVSDSDFVPFNEFFSSQTTKKSTIDAPVVEIQATGEVFSDTKSSSNFSDFLDWMKNEINSRQQFGGKEFLHHLVESGVSQKLTEPKQFTAIIPTDEAFYAFYPIDWGFNPFLVESFLKKTLQEHLLEGDVALEDLPDGARVITLAGNSVSINKTNGVLAVGGVRVLAESESIGPFGRIYSVPKFFNVNHATVAMLQKTHPHLERAPLLGSPWPMSQFLSHLLQKTEPTAFTITFQQRDQTMSKFASYLARSHLSHLARSFDDESNHLEYTALVPSDSDIKAWIASAKPRVAAELLEDSFPVFPNDPFFADTEERNRLVGSHILKGRLNVEDLKNMTQVTTILNDTLPVTVTDDGVISIGGTELELPGESIYNLGVMYRVKGPLLLQHIPSVKNEQVFPEVESELESAAEATLPPQPRVVTRTEVSVSRQVNNGNIEPVPVAAFLQNLARHPQLVF</sequence>
<dbReference type="Proteomes" id="UP000694843">
    <property type="component" value="Unplaced"/>
</dbReference>
<protein>
    <submittedName>
        <fullName evidence="5">Uncharacterized protein LOC108671505</fullName>
    </submittedName>
</protein>
<name>A0A8B7NLK2_HYAAZ</name>
<feature type="region of interest" description="Disordered" evidence="1">
    <location>
        <begin position="198"/>
        <end position="230"/>
    </location>
</feature>